<protein>
    <recommendedName>
        <fullName evidence="9">Pentatricopeptide repeat-containing protein</fullName>
    </recommendedName>
</protein>
<comment type="subcellular location">
    <subcellularLocation>
        <location evidence="1">Mitochondrion</location>
    </subcellularLocation>
</comment>
<dbReference type="InterPro" id="IPR002885">
    <property type="entry name" value="PPR_rpt"/>
</dbReference>
<evidence type="ECO:0000256" key="2">
    <source>
        <dbReference type="ARBA" id="ARBA00007626"/>
    </source>
</evidence>
<evidence type="ECO:0000256" key="6">
    <source>
        <dbReference type="PROSITE-ProRule" id="PRU00708"/>
    </source>
</evidence>
<dbReference type="PANTHER" id="PTHR45717:SF8">
    <property type="entry name" value="OS01G0301000 PROTEIN"/>
    <property type="match status" value="1"/>
</dbReference>
<evidence type="ECO:0000313" key="7">
    <source>
        <dbReference type="EMBL" id="KAJ8899148.1"/>
    </source>
</evidence>
<dbReference type="EMBL" id="JAIWQS010000008">
    <property type="protein sequence ID" value="KAJ8899148.1"/>
    <property type="molecule type" value="Genomic_DNA"/>
</dbReference>
<dbReference type="GO" id="GO:0003729">
    <property type="term" value="F:mRNA binding"/>
    <property type="evidence" value="ECO:0007669"/>
    <property type="project" value="UniProtKB-ARBA"/>
</dbReference>
<gene>
    <name evidence="7" type="ORF">K2173_011145</name>
</gene>
<dbReference type="FunFam" id="1.25.40.10:FF:000385">
    <property type="entry name" value="Pentatricopeptide repeat-containing protein mitochondrial"/>
    <property type="match status" value="1"/>
</dbReference>
<evidence type="ECO:0000313" key="8">
    <source>
        <dbReference type="Proteomes" id="UP001159364"/>
    </source>
</evidence>
<dbReference type="Gene3D" id="1.25.40.10">
    <property type="entry name" value="Tetratricopeptide repeat domain"/>
    <property type="match status" value="3"/>
</dbReference>
<comment type="caution">
    <text evidence="7">The sequence shown here is derived from an EMBL/GenBank/DDBJ whole genome shotgun (WGS) entry which is preliminary data.</text>
</comment>
<keyword evidence="4" id="KW-0809">Transit peptide</keyword>
<evidence type="ECO:0008006" key="9">
    <source>
        <dbReference type="Google" id="ProtNLM"/>
    </source>
</evidence>
<sequence>MEIARTLSHLNSAGPCLARRLCTAAEKMTSPKAGPRRSLDRVYRRLSALPATLESVTKTLNDYESENGKCISKSELVRCIKELRRYRRFHHALEIMSWMENKKMNLSSGDHAVRLDLIAKSNGITAAESYFAGMSPAERGFSTYGTLLNCYCTEVWPNKALALFAKMHIIDILLYALPFNNFMSLHLRLGHPQRIQAIYHEMKRRNVPPCTLTYNLLMQSYGCLNDIEGVERIFEEMKRDRVVCLDWSSYSNLAAIYVKAGNVVRAESALRMLERKMPPNSREAHHFLIGFYAKTSNAWELNRVWDSLKSRFSVVTNADYLVMLRGLAKLNDIRGFMRCFKEWESVRVSFDRRIVSFVLRVYLEHDMYEEAVLIFDDALRRTGGPLFKAREMFMVFFLRADQLDMALNHLKEAFSTGEHHRWQPKPETVKAFLTYFKGKKDVDGAERFCAILKHINCLNSDACSLLLSTYVAAGRMAPDMCRRLEQNGI</sequence>
<dbReference type="GO" id="GO:0005739">
    <property type="term" value="C:mitochondrion"/>
    <property type="evidence" value="ECO:0007669"/>
    <property type="project" value="UniProtKB-SubCell"/>
</dbReference>
<evidence type="ECO:0000256" key="3">
    <source>
        <dbReference type="ARBA" id="ARBA00022737"/>
    </source>
</evidence>
<reference evidence="7 8" key="1">
    <citation type="submission" date="2021-09" db="EMBL/GenBank/DDBJ databases">
        <title>Genomic insights and catalytic innovation underlie evolution of tropane alkaloids biosynthesis.</title>
        <authorList>
            <person name="Wang Y.-J."/>
            <person name="Tian T."/>
            <person name="Huang J.-P."/>
            <person name="Huang S.-X."/>
        </authorList>
    </citation>
    <scope>NUCLEOTIDE SEQUENCE [LARGE SCALE GENOMIC DNA]</scope>
    <source>
        <strain evidence="7">KIB-2018</strain>
        <tissue evidence="7">Leaf</tissue>
    </source>
</reference>
<dbReference type="PROSITE" id="PS51375">
    <property type="entry name" value="PPR"/>
    <property type="match status" value="1"/>
</dbReference>
<feature type="repeat" description="PPR" evidence="6">
    <location>
        <begin position="210"/>
        <end position="244"/>
    </location>
</feature>
<dbReference type="InterPro" id="IPR011990">
    <property type="entry name" value="TPR-like_helical_dom_sf"/>
</dbReference>
<dbReference type="NCBIfam" id="TIGR00756">
    <property type="entry name" value="PPR"/>
    <property type="match status" value="1"/>
</dbReference>
<dbReference type="AlphaFoldDB" id="A0AAV8U9P5"/>
<proteinExistence type="inferred from homology"/>
<evidence type="ECO:0000256" key="1">
    <source>
        <dbReference type="ARBA" id="ARBA00004173"/>
    </source>
</evidence>
<name>A0AAV8U9P5_9ROSI</name>
<dbReference type="Pfam" id="PF01535">
    <property type="entry name" value="PPR"/>
    <property type="match status" value="3"/>
</dbReference>
<keyword evidence="5" id="KW-0496">Mitochondrion</keyword>
<evidence type="ECO:0000256" key="4">
    <source>
        <dbReference type="ARBA" id="ARBA00022946"/>
    </source>
</evidence>
<dbReference type="PANTHER" id="PTHR45717">
    <property type="entry name" value="OS12G0527900 PROTEIN"/>
    <property type="match status" value="1"/>
</dbReference>
<dbReference type="Proteomes" id="UP001159364">
    <property type="component" value="Linkage Group LG08"/>
</dbReference>
<evidence type="ECO:0000256" key="5">
    <source>
        <dbReference type="ARBA" id="ARBA00023128"/>
    </source>
</evidence>
<accession>A0AAV8U9P5</accession>
<keyword evidence="3" id="KW-0677">Repeat</keyword>
<comment type="similarity">
    <text evidence="2">Belongs to the PPR family. P subfamily.</text>
</comment>
<keyword evidence="8" id="KW-1185">Reference proteome</keyword>
<organism evidence="7 8">
    <name type="scientific">Erythroxylum novogranatense</name>
    <dbReference type="NCBI Taxonomy" id="1862640"/>
    <lineage>
        <taxon>Eukaryota</taxon>
        <taxon>Viridiplantae</taxon>
        <taxon>Streptophyta</taxon>
        <taxon>Embryophyta</taxon>
        <taxon>Tracheophyta</taxon>
        <taxon>Spermatophyta</taxon>
        <taxon>Magnoliopsida</taxon>
        <taxon>eudicotyledons</taxon>
        <taxon>Gunneridae</taxon>
        <taxon>Pentapetalae</taxon>
        <taxon>rosids</taxon>
        <taxon>fabids</taxon>
        <taxon>Malpighiales</taxon>
        <taxon>Erythroxylaceae</taxon>
        <taxon>Erythroxylum</taxon>
    </lineage>
</organism>